<name>A0A512H940_9PROT</name>
<accession>A0A512H940</accession>
<dbReference type="CDD" id="cd00093">
    <property type="entry name" value="HTH_XRE"/>
    <property type="match status" value="1"/>
</dbReference>
<dbReference type="AlphaFoldDB" id="A0A512H940"/>
<evidence type="ECO:0000259" key="1">
    <source>
        <dbReference type="PROSITE" id="PS50943"/>
    </source>
</evidence>
<sequence>MQNDNLSPAQCRAGRALVGWSQQELCERAQVARKTLADFEAGKSTPYPRTAAAIRMALEAAGIEFIAENGGGAGVRFIRPTSTATAPLPD</sequence>
<dbReference type="Pfam" id="PF01381">
    <property type="entry name" value="HTH_3"/>
    <property type="match status" value="1"/>
</dbReference>
<keyword evidence="3" id="KW-1185">Reference proteome</keyword>
<proteinExistence type="predicted"/>
<dbReference type="InterPro" id="IPR010982">
    <property type="entry name" value="Lambda_DNA-bd_dom_sf"/>
</dbReference>
<dbReference type="EMBL" id="BJZO01000054">
    <property type="protein sequence ID" value="GEO81952.1"/>
    <property type="molecule type" value="Genomic_DNA"/>
</dbReference>
<dbReference type="PROSITE" id="PS50943">
    <property type="entry name" value="HTH_CROC1"/>
    <property type="match status" value="1"/>
</dbReference>
<reference evidence="2 3" key="1">
    <citation type="submission" date="2019-07" db="EMBL/GenBank/DDBJ databases">
        <title>Whole genome shotgun sequence of Rhodospirillum oryzae NBRC 107573.</title>
        <authorList>
            <person name="Hosoyama A."/>
            <person name="Uohara A."/>
            <person name="Ohji S."/>
            <person name="Ichikawa N."/>
        </authorList>
    </citation>
    <scope>NUCLEOTIDE SEQUENCE [LARGE SCALE GENOMIC DNA]</scope>
    <source>
        <strain evidence="2 3">NBRC 107573</strain>
    </source>
</reference>
<comment type="caution">
    <text evidence="2">The sequence shown here is derived from an EMBL/GenBank/DDBJ whole genome shotgun (WGS) entry which is preliminary data.</text>
</comment>
<dbReference type="SUPFAM" id="SSF47413">
    <property type="entry name" value="lambda repressor-like DNA-binding domains"/>
    <property type="match status" value="1"/>
</dbReference>
<dbReference type="InterPro" id="IPR001387">
    <property type="entry name" value="Cro/C1-type_HTH"/>
</dbReference>
<dbReference type="OrthoDB" id="3782725at2"/>
<gene>
    <name evidence="2" type="ORF">ROR02_20830</name>
</gene>
<feature type="domain" description="HTH cro/C1-type" evidence="1">
    <location>
        <begin position="19"/>
        <end position="65"/>
    </location>
</feature>
<dbReference type="Gene3D" id="1.10.260.40">
    <property type="entry name" value="lambda repressor-like DNA-binding domains"/>
    <property type="match status" value="1"/>
</dbReference>
<protein>
    <submittedName>
        <fullName evidence="2">Transcriptional regulator</fullName>
    </submittedName>
</protein>
<dbReference type="GO" id="GO:0003677">
    <property type="term" value="F:DNA binding"/>
    <property type="evidence" value="ECO:0007669"/>
    <property type="project" value="InterPro"/>
</dbReference>
<evidence type="ECO:0000313" key="2">
    <source>
        <dbReference type="EMBL" id="GEO81952.1"/>
    </source>
</evidence>
<dbReference type="Proteomes" id="UP000321567">
    <property type="component" value="Unassembled WGS sequence"/>
</dbReference>
<dbReference type="RefSeq" id="WP_147163979.1">
    <property type="nucleotide sequence ID" value="NZ_BJZO01000054.1"/>
</dbReference>
<evidence type="ECO:0000313" key="3">
    <source>
        <dbReference type="Proteomes" id="UP000321567"/>
    </source>
</evidence>
<organism evidence="2 3">
    <name type="scientific">Pararhodospirillum oryzae</name>
    <dbReference type="NCBI Taxonomy" id="478448"/>
    <lineage>
        <taxon>Bacteria</taxon>
        <taxon>Pseudomonadati</taxon>
        <taxon>Pseudomonadota</taxon>
        <taxon>Alphaproteobacteria</taxon>
        <taxon>Rhodospirillales</taxon>
        <taxon>Rhodospirillaceae</taxon>
        <taxon>Pararhodospirillum</taxon>
    </lineage>
</organism>